<dbReference type="GO" id="GO:0016791">
    <property type="term" value="F:phosphatase activity"/>
    <property type="evidence" value="ECO:0007669"/>
    <property type="project" value="TreeGrafter"/>
</dbReference>
<feature type="compositionally biased region" description="Polar residues" evidence="3">
    <location>
        <begin position="201"/>
        <end position="212"/>
    </location>
</feature>
<dbReference type="AlphaFoldDB" id="A0A0C9UVW1"/>
<evidence type="ECO:0000313" key="5">
    <source>
        <dbReference type="Proteomes" id="UP000054279"/>
    </source>
</evidence>
<dbReference type="CDD" id="cd07061">
    <property type="entry name" value="HP_HAP_like"/>
    <property type="match status" value="1"/>
</dbReference>
<keyword evidence="2" id="KW-0378">Hydrolase</keyword>
<dbReference type="Gene3D" id="3.40.50.1240">
    <property type="entry name" value="Phosphoglycerate mutase-like"/>
    <property type="match status" value="1"/>
</dbReference>
<comment type="similarity">
    <text evidence="1">Belongs to the histidine acid phosphatase family.</text>
</comment>
<protein>
    <recommendedName>
        <fullName evidence="6">Acid phosphatase</fullName>
    </recommendedName>
</protein>
<reference evidence="4 5" key="1">
    <citation type="submission" date="2014-06" db="EMBL/GenBank/DDBJ databases">
        <title>Evolutionary Origins and Diversification of the Mycorrhizal Mutualists.</title>
        <authorList>
            <consortium name="DOE Joint Genome Institute"/>
            <consortium name="Mycorrhizal Genomics Consortium"/>
            <person name="Kohler A."/>
            <person name="Kuo A."/>
            <person name="Nagy L.G."/>
            <person name="Floudas D."/>
            <person name="Copeland A."/>
            <person name="Barry K.W."/>
            <person name="Cichocki N."/>
            <person name="Veneault-Fourrey C."/>
            <person name="LaButti K."/>
            <person name="Lindquist E.A."/>
            <person name="Lipzen A."/>
            <person name="Lundell T."/>
            <person name="Morin E."/>
            <person name="Murat C."/>
            <person name="Riley R."/>
            <person name="Ohm R."/>
            <person name="Sun H."/>
            <person name="Tunlid A."/>
            <person name="Henrissat B."/>
            <person name="Grigoriev I.V."/>
            <person name="Hibbett D.S."/>
            <person name="Martin F."/>
        </authorList>
    </citation>
    <scope>NUCLEOTIDE SEQUENCE [LARGE SCALE GENOMIC DNA]</scope>
    <source>
        <strain evidence="4 5">SS14</strain>
    </source>
</reference>
<dbReference type="OrthoDB" id="10257284at2759"/>
<feature type="compositionally biased region" description="Basic and acidic residues" evidence="3">
    <location>
        <begin position="589"/>
        <end position="599"/>
    </location>
</feature>
<feature type="region of interest" description="Disordered" evidence="3">
    <location>
        <begin position="69"/>
        <end position="112"/>
    </location>
</feature>
<evidence type="ECO:0000256" key="1">
    <source>
        <dbReference type="ARBA" id="ARBA00005375"/>
    </source>
</evidence>
<gene>
    <name evidence="4" type="ORF">M422DRAFT_230848</name>
</gene>
<dbReference type="PANTHER" id="PTHR11567">
    <property type="entry name" value="ACID PHOSPHATASE-RELATED"/>
    <property type="match status" value="1"/>
</dbReference>
<dbReference type="PANTHER" id="PTHR11567:SF110">
    <property type="entry name" value="2-PHOSPHOXYLOSE PHOSPHATASE 1"/>
    <property type="match status" value="1"/>
</dbReference>
<dbReference type="Pfam" id="PF00328">
    <property type="entry name" value="His_Phos_2"/>
    <property type="match status" value="1"/>
</dbReference>
<dbReference type="Proteomes" id="UP000054279">
    <property type="component" value="Unassembled WGS sequence"/>
</dbReference>
<keyword evidence="5" id="KW-1185">Reference proteome</keyword>
<feature type="region of interest" description="Disordered" evidence="3">
    <location>
        <begin position="183"/>
        <end position="214"/>
    </location>
</feature>
<evidence type="ECO:0000313" key="4">
    <source>
        <dbReference type="EMBL" id="KIJ39004.1"/>
    </source>
</evidence>
<dbReference type="InterPro" id="IPR050645">
    <property type="entry name" value="Histidine_acid_phosphatase"/>
</dbReference>
<evidence type="ECO:0000256" key="2">
    <source>
        <dbReference type="ARBA" id="ARBA00022801"/>
    </source>
</evidence>
<accession>A0A0C9UVW1</accession>
<feature type="compositionally biased region" description="Polar residues" evidence="3">
    <location>
        <begin position="577"/>
        <end position="588"/>
    </location>
</feature>
<evidence type="ECO:0008006" key="6">
    <source>
        <dbReference type="Google" id="ProtNLM"/>
    </source>
</evidence>
<evidence type="ECO:0000256" key="3">
    <source>
        <dbReference type="SAM" id="MobiDB-lite"/>
    </source>
</evidence>
<feature type="compositionally biased region" description="Low complexity" evidence="3">
    <location>
        <begin position="183"/>
        <end position="196"/>
    </location>
</feature>
<dbReference type="EMBL" id="KN837155">
    <property type="protein sequence ID" value="KIJ39004.1"/>
    <property type="molecule type" value="Genomic_DNA"/>
</dbReference>
<name>A0A0C9UVW1_SPHS4</name>
<feature type="region of interest" description="Disordered" evidence="3">
    <location>
        <begin position="575"/>
        <end position="599"/>
    </location>
</feature>
<proteinExistence type="inferred from homology"/>
<feature type="compositionally biased region" description="Low complexity" evidence="3">
    <location>
        <begin position="94"/>
        <end position="106"/>
    </location>
</feature>
<organism evidence="4 5">
    <name type="scientific">Sphaerobolus stellatus (strain SS14)</name>
    <dbReference type="NCBI Taxonomy" id="990650"/>
    <lineage>
        <taxon>Eukaryota</taxon>
        <taxon>Fungi</taxon>
        <taxon>Dikarya</taxon>
        <taxon>Basidiomycota</taxon>
        <taxon>Agaricomycotina</taxon>
        <taxon>Agaricomycetes</taxon>
        <taxon>Phallomycetidae</taxon>
        <taxon>Geastrales</taxon>
        <taxon>Sphaerobolaceae</taxon>
        <taxon>Sphaerobolus</taxon>
    </lineage>
</organism>
<dbReference type="HOGENOM" id="CLU_030431_3_1_1"/>
<dbReference type="InterPro" id="IPR000560">
    <property type="entry name" value="His_Pase_clade-2"/>
</dbReference>
<dbReference type="InterPro" id="IPR029033">
    <property type="entry name" value="His_PPase_superfam"/>
</dbReference>
<dbReference type="SUPFAM" id="SSF53254">
    <property type="entry name" value="Phosphoglycerate mutase-like"/>
    <property type="match status" value="1"/>
</dbReference>
<sequence>MRIFILSLFILALSLILSYLLSISITVTFMLPGMDAQSPKSYLLNLDFTRFFLPYISSSFSHNADPIPAERNKHMPSHMPKSRPVLNSIPNATPTPLSTTTSTSTELEPKSSLDKKSTLLEVDDYSIAPKPLMLDQVHVYVRHGERTPVGISLHDSANQTEIPDVWPLCTTKQKVWMKPWSLSPSGIPSSTSTSTPMGITDDQNNPAAQGSDSKGIPELMYMRKAMETFEGKILEGGCFKGHLTDLGRQSSYNFGVGLRKLYVDQLGFLSVNPAREENVYFRSSNVDRTIEAAQHVIQGLYEQTPPFIPTVRIRAANDDNLFGNPNACKRLMHLHNVYQNAAEKKFNPQLAALDFKIGKYLGKPIRLGSKIDPSIFRVSDVFDLMEAARAHGYKVPPVLEEQETRALLEESLISHWFDGVKDIEYRKLCMGPLLAELREKMERKVELGDRDPLKLLVYSTHDTALAATVASLGVFDNRWPHFTASLIFEVFRAPLAQPKDLDPDASPSASLNGSTSSIYYVRLRYKNKSLPLPMCAESHQHLPGRPEFCTFEAFKEGLSKMTPADWRTECLVRDPSETVSEGSWGTLSTHEEPDFTPRP</sequence>